<dbReference type="OrthoDB" id="1490880at2"/>
<protein>
    <submittedName>
        <fullName evidence="3">DUF1206 domain-containing protein</fullName>
    </submittedName>
</protein>
<feature type="transmembrane region" description="Helical" evidence="1">
    <location>
        <begin position="12"/>
        <end position="32"/>
    </location>
</feature>
<gene>
    <name evidence="3" type="ORF">ES724_02910</name>
</gene>
<accession>A0A5C6ZW19</accession>
<sequence>MNNNIKKIARTGLVAKGIIYAIIGVLTFLAAIDMGGQKSGKLQVLDFLEKQTFGNILLIIIGLGLLCYSFWRIFQSIKDPENIGNQKKGKIKRAGFFISGLLYLGFGVLALISGFGSSSGSGGSGKKTSLLASDFGLIALGIVGVILIGIGIYQFTKVNKDKFEKYFSSKALSEEKRRKTIYNSAYLGLASRGVIFLIIGFFSVKAAISSDPDKIKTTTDVFSFLEDSSYGSWLLGIVAAGLIAYAIFTFMLAKYRRFN</sequence>
<feature type="transmembrane region" description="Helical" evidence="1">
    <location>
        <begin position="94"/>
        <end position="115"/>
    </location>
</feature>
<feature type="transmembrane region" description="Helical" evidence="1">
    <location>
        <begin position="230"/>
        <end position="253"/>
    </location>
</feature>
<dbReference type="Proteomes" id="UP000321367">
    <property type="component" value="Unassembled WGS sequence"/>
</dbReference>
<feature type="domain" description="DUF1206" evidence="2">
    <location>
        <begin position="187"/>
        <end position="256"/>
    </location>
</feature>
<evidence type="ECO:0000313" key="3">
    <source>
        <dbReference type="EMBL" id="TXD95117.1"/>
    </source>
</evidence>
<dbReference type="RefSeq" id="WP_146929343.1">
    <property type="nucleotide sequence ID" value="NZ_CBCSHZ010000001.1"/>
</dbReference>
<reference evidence="3 4" key="1">
    <citation type="submission" date="2019-08" db="EMBL/GenBank/DDBJ databases">
        <title>Genome sequence of Gillisia hiemivivida IC154 (type strain).</title>
        <authorList>
            <person name="Bowman J.P."/>
        </authorList>
    </citation>
    <scope>NUCLEOTIDE SEQUENCE [LARGE SCALE GENOMIC DNA]</scope>
    <source>
        <strain evidence="3 4">IC154</strain>
    </source>
</reference>
<keyword evidence="1" id="KW-1133">Transmembrane helix</keyword>
<keyword evidence="4" id="KW-1185">Reference proteome</keyword>
<dbReference type="Pfam" id="PF06724">
    <property type="entry name" value="DUF1206"/>
    <property type="match status" value="3"/>
</dbReference>
<evidence type="ECO:0000259" key="2">
    <source>
        <dbReference type="Pfam" id="PF06724"/>
    </source>
</evidence>
<evidence type="ECO:0000313" key="4">
    <source>
        <dbReference type="Proteomes" id="UP000321367"/>
    </source>
</evidence>
<dbReference type="InterPro" id="IPR009597">
    <property type="entry name" value="DUF1206"/>
</dbReference>
<dbReference type="EMBL" id="VORY01000002">
    <property type="protein sequence ID" value="TXD95117.1"/>
    <property type="molecule type" value="Genomic_DNA"/>
</dbReference>
<keyword evidence="1" id="KW-0472">Membrane</keyword>
<dbReference type="AlphaFoldDB" id="A0A5C6ZW19"/>
<feature type="transmembrane region" description="Helical" evidence="1">
    <location>
        <begin position="186"/>
        <end position="210"/>
    </location>
</feature>
<evidence type="ECO:0000256" key="1">
    <source>
        <dbReference type="SAM" id="Phobius"/>
    </source>
</evidence>
<organism evidence="3 4">
    <name type="scientific">Gillisia hiemivivida</name>
    <dbReference type="NCBI Taxonomy" id="291190"/>
    <lineage>
        <taxon>Bacteria</taxon>
        <taxon>Pseudomonadati</taxon>
        <taxon>Bacteroidota</taxon>
        <taxon>Flavobacteriia</taxon>
        <taxon>Flavobacteriales</taxon>
        <taxon>Flavobacteriaceae</taxon>
        <taxon>Gillisia</taxon>
    </lineage>
</organism>
<name>A0A5C6ZW19_9FLAO</name>
<feature type="transmembrane region" description="Helical" evidence="1">
    <location>
        <begin position="135"/>
        <end position="155"/>
    </location>
</feature>
<keyword evidence="1" id="KW-0812">Transmembrane</keyword>
<feature type="domain" description="DUF1206" evidence="2">
    <location>
        <begin position="12"/>
        <end position="78"/>
    </location>
</feature>
<feature type="transmembrane region" description="Helical" evidence="1">
    <location>
        <begin position="52"/>
        <end position="74"/>
    </location>
</feature>
<proteinExistence type="predicted"/>
<comment type="caution">
    <text evidence="3">The sequence shown here is derived from an EMBL/GenBank/DDBJ whole genome shotgun (WGS) entry which is preliminary data.</text>
</comment>
<feature type="domain" description="DUF1206" evidence="2">
    <location>
        <begin position="94"/>
        <end position="157"/>
    </location>
</feature>